<organism evidence="5 6">
    <name type="scientific">Acetobacterium paludosum</name>
    <dbReference type="NCBI Taxonomy" id="52693"/>
    <lineage>
        <taxon>Bacteria</taxon>
        <taxon>Bacillati</taxon>
        <taxon>Bacillota</taxon>
        <taxon>Clostridia</taxon>
        <taxon>Eubacteriales</taxon>
        <taxon>Eubacteriaceae</taxon>
        <taxon>Acetobacterium</taxon>
    </lineage>
</organism>
<evidence type="ECO:0000259" key="4">
    <source>
        <dbReference type="PROSITE" id="PS50995"/>
    </source>
</evidence>
<dbReference type="InterPro" id="IPR036390">
    <property type="entry name" value="WH_DNA-bd_sf"/>
</dbReference>
<dbReference type="PANTHER" id="PTHR35790">
    <property type="entry name" value="HTH-TYPE TRANSCRIPTIONAL REGULATOR PCHR"/>
    <property type="match status" value="1"/>
</dbReference>
<dbReference type="AlphaFoldDB" id="A0A923HUL0"/>
<sequence>MMRDYTLVANTMERIIYKYMETEKKCRDYGTGNMLSQVEIHTIEAIGDNDGINITALALSKRKTKGAVSQMIYKLVEKGLVEKKVSKTSDAEVSLILTPMGKKAYDGHRKFHKQANDEVFITLREMSEESYQDLTGLLTVFEKFLDQRILAK</sequence>
<dbReference type="PANTHER" id="PTHR35790:SF4">
    <property type="entry name" value="HTH-TYPE TRANSCRIPTIONAL REGULATOR PCHR"/>
    <property type="match status" value="1"/>
</dbReference>
<evidence type="ECO:0000313" key="6">
    <source>
        <dbReference type="Proteomes" id="UP000616595"/>
    </source>
</evidence>
<dbReference type="SUPFAM" id="SSF46785">
    <property type="entry name" value="Winged helix' DNA-binding domain"/>
    <property type="match status" value="1"/>
</dbReference>
<keyword evidence="1" id="KW-0805">Transcription regulation</keyword>
<keyword evidence="6" id="KW-1185">Reference proteome</keyword>
<keyword evidence="3" id="KW-0804">Transcription</keyword>
<dbReference type="EMBL" id="WJBD01000003">
    <property type="protein sequence ID" value="MBC3887457.1"/>
    <property type="molecule type" value="Genomic_DNA"/>
</dbReference>
<evidence type="ECO:0000313" key="5">
    <source>
        <dbReference type="EMBL" id="MBC3887457.1"/>
    </source>
</evidence>
<reference evidence="5" key="1">
    <citation type="submission" date="2019-10" db="EMBL/GenBank/DDBJ databases">
        <authorList>
            <person name="Ross D.E."/>
            <person name="Gulliver D."/>
        </authorList>
    </citation>
    <scope>NUCLEOTIDE SEQUENCE</scope>
    <source>
        <strain evidence="5">DER-2019</strain>
    </source>
</reference>
<feature type="domain" description="HTH marR-type" evidence="4">
    <location>
        <begin position="1"/>
        <end position="146"/>
    </location>
</feature>
<dbReference type="Gene3D" id="1.10.10.10">
    <property type="entry name" value="Winged helix-like DNA-binding domain superfamily/Winged helix DNA-binding domain"/>
    <property type="match status" value="1"/>
</dbReference>
<dbReference type="GO" id="GO:0003677">
    <property type="term" value="F:DNA binding"/>
    <property type="evidence" value="ECO:0007669"/>
    <property type="project" value="UniProtKB-KW"/>
</dbReference>
<dbReference type="GO" id="GO:0003700">
    <property type="term" value="F:DNA-binding transcription factor activity"/>
    <property type="evidence" value="ECO:0007669"/>
    <property type="project" value="InterPro"/>
</dbReference>
<dbReference type="Proteomes" id="UP000616595">
    <property type="component" value="Unassembled WGS sequence"/>
</dbReference>
<proteinExistence type="predicted"/>
<dbReference type="OrthoDB" id="34291at2"/>
<name>A0A923HUL0_9FIRM</name>
<dbReference type="PROSITE" id="PS50995">
    <property type="entry name" value="HTH_MARR_2"/>
    <property type="match status" value="1"/>
</dbReference>
<evidence type="ECO:0000256" key="3">
    <source>
        <dbReference type="ARBA" id="ARBA00023163"/>
    </source>
</evidence>
<accession>A0A923HUL0</accession>
<dbReference type="InterPro" id="IPR036388">
    <property type="entry name" value="WH-like_DNA-bd_sf"/>
</dbReference>
<dbReference type="InterPro" id="IPR052067">
    <property type="entry name" value="Metal_resp_HTH_trans_reg"/>
</dbReference>
<dbReference type="SMART" id="SM00347">
    <property type="entry name" value="HTH_MARR"/>
    <property type="match status" value="1"/>
</dbReference>
<evidence type="ECO:0000256" key="2">
    <source>
        <dbReference type="ARBA" id="ARBA00023125"/>
    </source>
</evidence>
<reference evidence="5" key="2">
    <citation type="submission" date="2020-10" db="EMBL/GenBank/DDBJ databases">
        <title>Comparative genomics of the Acetobacterium genus.</title>
        <authorList>
            <person name="Marshall C."/>
            <person name="May H."/>
            <person name="Norman S."/>
        </authorList>
    </citation>
    <scope>NUCLEOTIDE SEQUENCE</scope>
    <source>
        <strain evidence="5">DER-2019</strain>
    </source>
</reference>
<comment type="caution">
    <text evidence="5">The sequence shown here is derived from an EMBL/GenBank/DDBJ whole genome shotgun (WGS) entry which is preliminary data.</text>
</comment>
<evidence type="ECO:0000256" key="1">
    <source>
        <dbReference type="ARBA" id="ARBA00023015"/>
    </source>
</evidence>
<protein>
    <submittedName>
        <fullName evidence="5">MarR family transcriptional regulator</fullName>
    </submittedName>
</protein>
<gene>
    <name evidence="5" type="ORF">GH810_03950</name>
</gene>
<dbReference type="InterPro" id="IPR000835">
    <property type="entry name" value="HTH_MarR-typ"/>
</dbReference>
<keyword evidence="2" id="KW-0238">DNA-binding</keyword>